<dbReference type="Proteomes" id="UP000805704">
    <property type="component" value="Chromosome 2"/>
</dbReference>
<evidence type="ECO:0000313" key="1">
    <source>
        <dbReference type="EMBL" id="KAG8007238.1"/>
    </source>
</evidence>
<proteinExistence type="predicted"/>
<feature type="non-terminal residue" evidence="1">
    <location>
        <position position="1"/>
    </location>
</feature>
<accession>A0ACB7EYD2</accession>
<protein>
    <submittedName>
        <fullName evidence="1">Nuclear factor 7</fullName>
    </submittedName>
</protein>
<evidence type="ECO:0000313" key="2">
    <source>
        <dbReference type="Proteomes" id="UP000805704"/>
    </source>
</evidence>
<comment type="caution">
    <text evidence="1">The sequence shown here is derived from an EMBL/GenBank/DDBJ whole genome shotgun (WGS) entry which is preliminary data.</text>
</comment>
<sequence>GTHLSLHNPPTELIDTPTETLTNMCNITAHTTKDTAYQCGTGMQDVRSGFYNVTDEKRETDTVTRESNKEKQMERRRKRSEEDLCCPVCQEVFRDPVLLSCSHSFCKDCLKSWWTKKRSRECPVCKRRSSKDHPPLNFALKNLCEAFLLERDQRSSEALCSLHSEKLRLFCLDHQQPVCLVCRDSEKHTDHRFRPIDEAARQHKKNLQETLQPLKEKLKVLKKLK</sequence>
<organism evidence="1 2">
    <name type="scientific">Nibea albiflora</name>
    <name type="common">Yellow drum</name>
    <name type="synonym">Corvina albiflora</name>
    <dbReference type="NCBI Taxonomy" id="240163"/>
    <lineage>
        <taxon>Eukaryota</taxon>
        <taxon>Metazoa</taxon>
        <taxon>Chordata</taxon>
        <taxon>Craniata</taxon>
        <taxon>Vertebrata</taxon>
        <taxon>Euteleostomi</taxon>
        <taxon>Actinopterygii</taxon>
        <taxon>Neopterygii</taxon>
        <taxon>Teleostei</taxon>
        <taxon>Neoteleostei</taxon>
        <taxon>Acanthomorphata</taxon>
        <taxon>Eupercaria</taxon>
        <taxon>Sciaenidae</taxon>
        <taxon>Nibea</taxon>
    </lineage>
</organism>
<keyword evidence="2" id="KW-1185">Reference proteome</keyword>
<gene>
    <name evidence="1" type="ORF">GBF38_008462</name>
</gene>
<name>A0ACB7EYD2_NIBAL</name>
<reference evidence="1" key="1">
    <citation type="submission" date="2020-04" db="EMBL/GenBank/DDBJ databases">
        <title>A chromosome-scale assembly and high-density genetic map of the yellow drum (Nibea albiflora) genome.</title>
        <authorList>
            <person name="Xu D."/>
            <person name="Zhang W."/>
            <person name="Chen R."/>
            <person name="Tan P."/>
            <person name="Wang L."/>
            <person name="Song H."/>
            <person name="Tian L."/>
            <person name="Zhu Q."/>
            <person name="Wang B."/>
        </authorList>
    </citation>
    <scope>NUCLEOTIDE SEQUENCE</scope>
    <source>
        <strain evidence="1">ZJHYS-2018</strain>
    </source>
</reference>
<dbReference type="EMBL" id="CM024790">
    <property type="protein sequence ID" value="KAG8007238.1"/>
    <property type="molecule type" value="Genomic_DNA"/>
</dbReference>